<keyword evidence="3" id="KW-0597">Phosphoprotein</keyword>
<evidence type="ECO:0000259" key="7">
    <source>
        <dbReference type="PROSITE" id="PS50109"/>
    </source>
</evidence>
<dbReference type="Gene3D" id="3.30.565.10">
    <property type="entry name" value="Histidine kinase-like ATPase, C-terminal domain"/>
    <property type="match status" value="1"/>
</dbReference>
<dbReference type="CDD" id="cd00075">
    <property type="entry name" value="HATPase"/>
    <property type="match status" value="1"/>
</dbReference>
<dbReference type="SMART" id="SM00388">
    <property type="entry name" value="HisKA"/>
    <property type="match status" value="1"/>
</dbReference>
<dbReference type="PANTHER" id="PTHR43047:SF72">
    <property type="entry name" value="OSMOSENSING HISTIDINE PROTEIN KINASE SLN1"/>
    <property type="match status" value="1"/>
</dbReference>
<reference evidence="8 9" key="1">
    <citation type="submission" date="2018-08" db="EMBL/GenBank/DDBJ databases">
        <title>Genomic Encyclopedia of Archaeal and Bacterial Type Strains, Phase II (KMG-II): from individual species to whole genera.</title>
        <authorList>
            <person name="Goeker M."/>
        </authorList>
    </citation>
    <scope>NUCLEOTIDE SEQUENCE [LARGE SCALE GENOMIC DNA]</scope>
    <source>
        <strain evidence="8 9">DSM 2261</strain>
    </source>
</reference>
<dbReference type="Proteomes" id="UP000256345">
    <property type="component" value="Unassembled WGS sequence"/>
</dbReference>
<dbReference type="InterPro" id="IPR001638">
    <property type="entry name" value="Solute-binding_3/MltF_N"/>
</dbReference>
<dbReference type="CDD" id="cd01007">
    <property type="entry name" value="PBP2_BvgS_HisK_like"/>
    <property type="match status" value="1"/>
</dbReference>
<proteinExistence type="predicted"/>
<keyword evidence="6" id="KW-0812">Transmembrane</keyword>
<dbReference type="PRINTS" id="PR00344">
    <property type="entry name" value="BCTRLSENSOR"/>
</dbReference>
<feature type="domain" description="Histidine kinase" evidence="7">
    <location>
        <begin position="510"/>
        <end position="730"/>
    </location>
</feature>
<dbReference type="CDD" id="cd00082">
    <property type="entry name" value="HisKA"/>
    <property type="match status" value="1"/>
</dbReference>
<gene>
    <name evidence="8" type="ORF">ATI61_11637</name>
</gene>
<dbReference type="SMART" id="SM00387">
    <property type="entry name" value="HATPase_c"/>
    <property type="match status" value="1"/>
</dbReference>
<dbReference type="Gene3D" id="3.30.450.40">
    <property type="match status" value="1"/>
</dbReference>
<dbReference type="SUPFAM" id="SSF53850">
    <property type="entry name" value="Periplasmic binding protein-like II"/>
    <property type="match status" value="1"/>
</dbReference>
<accession>A0ABX9JP71</accession>
<comment type="catalytic activity">
    <reaction evidence="1">
        <text>ATP + protein L-histidine = ADP + protein N-phospho-L-histidine.</text>
        <dbReference type="EC" id="2.7.13.3"/>
    </reaction>
</comment>
<name>A0ABX9JP71_9BACT</name>
<dbReference type="InterPro" id="IPR029016">
    <property type="entry name" value="GAF-like_dom_sf"/>
</dbReference>
<keyword evidence="4" id="KW-0808">Transferase</keyword>
<dbReference type="InterPro" id="IPR036890">
    <property type="entry name" value="HATPase_C_sf"/>
</dbReference>
<dbReference type="Gene3D" id="3.40.190.10">
    <property type="entry name" value="Periplasmic binding protein-like II"/>
    <property type="match status" value="2"/>
</dbReference>
<evidence type="ECO:0000256" key="1">
    <source>
        <dbReference type="ARBA" id="ARBA00000085"/>
    </source>
</evidence>
<organism evidence="8 9">
    <name type="scientific">Archangium gephyra</name>
    <dbReference type="NCBI Taxonomy" id="48"/>
    <lineage>
        <taxon>Bacteria</taxon>
        <taxon>Pseudomonadati</taxon>
        <taxon>Myxococcota</taxon>
        <taxon>Myxococcia</taxon>
        <taxon>Myxococcales</taxon>
        <taxon>Cystobacterineae</taxon>
        <taxon>Archangiaceae</taxon>
        <taxon>Archangium</taxon>
    </lineage>
</organism>
<keyword evidence="6" id="KW-1133">Transmembrane helix</keyword>
<dbReference type="SMART" id="SM00062">
    <property type="entry name" value="PBPb"/>
    <property type="match status" value="1"/>
</dbReference>
<dbReference type="SUPFAM" id="SSF47384">
    <property type="entry name" value="Homodimeric domain of signal transducing histidine kinase"/>
    <property type="match status" value="1"/>
</dbReference>
<dbReference type="Pfam" id="PF00497">
    <property type="entry name" value="SBP_bac_3"/>
    <property type="match status" value="1"/>
</dbReference>
<feature type="transmembrane region" description="Helical" evidence="6">
    <location>
        <begin position="280"/>
        <end position="303"/>
    </location>
</feature>
<sequence length="742" mass="83263">MRRERVQRWFLLIGLAALAGVALLLGRGHLQGPARDALTPEERQWFESHAGGLVRGPYLNAPLSFINDKGEFSGIAEDYARLLEDKLGVKFRRAAPTPLSELLENLRAGRVDLASGLTRTPERLEYLLFSEPYVRIPNLIVVRQGTYEVLTLEEMRGLRISVGENFGAHEYLKRTHPELQLVPVPNDLEGLLRLSTGEVDAMIVHVAALSFHITQENLTNLHVAGRIPYEYELAMAVRKDEPLLNRIVQKGLDQITEEEKQVIWSRWIYAMEPPFYRDPFFWRLLAILLVGVGVAVGTVVAWNKALKRQVRARTHELAEAHRNVSFLAEASLILSETLDYSETLSRLGELCVRHLADWCVIDVVMEGRIRRLAGTHVSPAKRPLLDTLAERYPAWEGGASPAGEVLRTRQPQLYPEMSEEDIRASCVNEEHAQLIIALGTRSAIAVPLVSRGNMLGVLTLGSGPHGRRYGRKELELAQEVARHATLAYENARLYQQAQEAIRLRDVFLMVAAHELRTPLTSLKLRVSSLHRLARDAPEQRIRTDALLRELPRIEAQTVRLRTLIEQILEVSCIGAGRFELMREEVELCQVVQEVVEDLREQLSRSGSPLEVRAACPAIGRWDRLRLEQAVTHLLENAIKFGQGKPLEVRVEPGPDTVRLVVQDQGIGFPSEAKARIFEKFERAVSERHYGGLGLGLFLTRQIVESHGGTIFVESTPEKGSTFTVVLPYGEHASPPLGHATPP</sequence>
<dbReference type="EMBL" id="QUMU01000016">
    <property type="protein sequence ID" value="REG23569.1"/>
    <property type="molecule type" value="Genomic_DNA"/>
</dbReference>
<evidence type="ECO:0000256" key="5">
    <source>
        <dbReference type="ARBA" id="ARBA00022777"/>
    </source>
</evidence>
<dbReference type="Pfam" id="PF00512">
    <property type="entry name" value="HisKA"/>
    <property type="match status" value="1"/>
</dbReference>
<dbReference type="GO" id="GO:0016301">
    <property type="term" value="F:kinase activity"/>
    <property type="evidence" value="ECO:0007669"/>
    <property type="project" value="UniProtKB-KW"/>
</dbReference>
<dbReference type="SMART" id="SM00065">
    <property type="entry name" value="GAF"/>
    <property type="match status" value="1"/>
</dbReference>
<dbReference type="InterPro" id="IPR003594">
    <property type="entry name" value="HATPase_dom"/>
</dbReference>
<dbReference type="Pfam" id="PF01590">
    <property type="entry name" value="GAF"/>
    <property type="match status" value="1"/>
</dbReference>
<dbReference type="Gene3D" id="1.10.287.130">
    <property type="match status" value="1"/>
</dbReference>
<keyword evidence="6" id="KW-0472">Membrane</keyword>
<evidence type="ECO:0000313" key="8">
    <source>
        <dbReference type="EMBL" id="REG23569.1"/>
    </source>
</evidence>
<dbReference type="InterPro" id="IPR004358">
    <property type="entry name" value="Sig_transdc_His_kin-like_C"/>
</dbReference>
<dbReference type="InterPro" id="IPR005467">
    <property type="entry name" value="His_kinase_dom"/>
</dbReference>
<dbReference type="PANTHER" id="PTHR43047">
    <property type="entry name" value="TWO-COMPONENT HISTIDINE PROTEIN KINASE"/>
    <property type="match status" value="1"/>
</dbReference>
<dbReference type="PROSITE" id="PS50109">
    <property type="entry name" value="HIS_KIN"/>
    <property type="match status" value="1"/>
</dbReference>
<dbReference type="SUPFAM" id="SSF55781">
    <property type="entry name" value="GAF domain-like"/>
    <property type="match status" value="1"/>
</dbReference>
<dbReference type="Pfam" id="PF02518">
    <property type="entry name" value="HATPase_c"/>
    <property type="match status" value="1"/>
</dbReference>
<evidence type="ECO:0000256" key="2">
    <source>
        <dbReference type="ARBA" id="ARBA00012438"/>
    </source>
</evidence>
<protein>
    <recommendedName>
        <fullName evidence="2">histidine kinase</fullName>
        <ecNumber evidence="2">2.7.13.3</ecNumber>
    </recommendedName>
</protein>
<dbReference type="InterPro" id="IPR003661">
    <property type="entry name" value="HisK_dim/P_dom"/>
</dbReference>
<dbReference type="SUPFAM" id="SSF55874">
    <property type="entry name" value="ATPase domain of HSP90 chaperone/DNA topoisomerase II/histidine kinase"/>
    <property type="match status" value="1"/>
</dbReference>
<evidence type="ECO:0000256" key="3">
    <source>
        <dbReference type="ARBA" id="ARBA00022553"/>
    </source>
</evidence>
<evidence type="ECO:0000313" key="9">
    <source>
        <dbReference type="Proteomes" id="UP000256345"/>
    </source>
</evidence>
<dbReference type="EC" id="2.7.13.3" evidence="2"/>
<comment type="caution">
    <text evidence="8">The sequence shown here is derived from an EMBL/GenBank/DDBJ whole genome shotgun (WGS) entry which is preliminary data.</text>
</comment>
<keyword evidence="9" id="KW-1185">Reference proteome</keyword>
<evidence type="ECO:0000256" key="6">
    <source>
        <dbReference type="SAM" id="Phobius"/>
    </source>
</evidence>
<evidence type="ECO:0000256" key="4">
    <source>
        <dbReference type="ARBA" id="ARBA00022679"/>
    </source>
</evidence>
<keyword evidence="5 8" id="KW-0418">Kinase</keyword>
<dbReference type="InterPro" id="IPR036097">
    <property type="entry name" value="HisK_dim/P_sf"/>
</dbReference>
<dbReference type="InterPro" id="IPR003018">
    <property type="entry name" value="GAF"/>
</dbReference>